<evidence type="ECO:0000259" key="8">
    <source>
        <dbReference type="PROSITE" id="PS51100"/>
    </source>
</evidence>
<dbReference type="EMBL" id="BLMI01000234">
    <property type="protein sequence ID" value="GFI41860.1"/>
    <property type="molecule type" value="Genomic_DNA"/>
</dbReference>
<evidence type="ECO:0000256" key="5">
    <source>
        <dbReference type="ARBA" id="ARBA00022683"/>
    </source>
</evidence>
<evidence type="ECO:0000256" key="6">
    <source>
        <dbReference type="ARBA" id="ARBA00022777"/>
    </source>
</evidence>
<accession>A0A1I0BBT9</accession>
<dbReference type="InterPro" id="IPR051819">
    <property type="entry name" value="PTS_sugar-specific_EIIB"/>
</dbReference>
<evidence type="ECO:0000313" key="9">
    <source>
        <dbReference type="EMBL" id="GFI41860.1"/>
    </source>
</evidence>
<dbReference type="Proteomes" id="UP000198558">
    <property type="component" value="Unassembled WGS sequence"/>
</dbReference>
<keyword evidence="3" id="KW-0762">Sugar transport</keyword>
<dbReference type="SUPFAM" id="SSF52794">
    <property type="entry name" value="PTS system IIB component-like"/>
    <property type="match status" value="1"/>
</dbReference>
<organism evidence="10 11">
    <name type="scientific">Thomasclavelia cocleata</name>
    <dbReference type="NCBI Taxonomy" id="69824"/>
    <lineage>
        <taxon>Bacteria</taxon>
        <taxon>Bacillati</taxon>
        <taxon>Bacillota</taxon>
        <taxon>Erysipelotrichia</taxon>
        <taxon>Erysipelotrichales</taxon>
        <taxon>Coprobacillaceae</taxon>
        <taxon>Thomasclavelia</taxon>
    </lineage>
</organism>
<dbReference type="GO" id="GO:0008982">
    <property type="term" value="F:protein-N(PI)-phosphohistidine-sugar phosphotransferase activity"/>
    <property type="evidence" value="ECO:0007669"/>
    <property type="project" value="InterPro"/>
</dbReference>
<evidence type="ECO:0000256" key="7">
    <source>
        <dbReference type="PROSITE-ProRule" id="PRU00423"/>
    </source>
</evidence>
<keyword evidence="2" id="KW-0597">Phosphoprotein</keyword>
<dbReference type="OrthoDB" id="2186177at2"/>
<gene>
    <name evidence="9" type="primary">gmuB</name>
    <name evidence="9" type="ORF">IMSAGC017_01905</name>
    <name evidence="10" type="ORF">SAMN04489758_10140</name>
</gene>
<dbReference type="InterPro" id="IPR013012">
    <property type="entry name" value="PTS_EIIB_3"/>
</dbReference>
<evidence type="ECO:0000256" key="4">
    <source>
        <dbReference type="ARBA" id="ARBA00022679"/>
    </source>
</evidence>
<dbReference type="Gene3D" id="3.40.50.2300">
    <property type="match status" value="1"/>
</dbReference>
<evidence type="ECO:0000313" key="11">
    <source>
        <dbReference type="Proteomes" id="UP000198558"/>
    </source>
</evidence>
<evidence type="ECO:0000256" key="1">
    <source>
        <dbReference type="ARBA" id="ARBA00022448"/>
    </source>
</evidence>
<dbReference type="Pfam" id="PF02302">
    <property type="entry name" value="PTS_IIB"/>
    <property type="match status" value="1"/>
</dbReference>
<keyword evidence="6" id="KW-0418">Kinase</keyword>
<dbReference type="GO" id="GO:0016301">
    <property type="term" value="F:kinase activity"/>
    <property type="evidence" value="ECO:0007669"/>
    <property type="project" value="UniProtKB-KW"/>
</dbReference>
<feature type="modified residue" description="Phosphocysteine; by EIIA" evidence="7">
    <location>
        <position position="9"/>
    </location>
</feature>
<dbReference type="EC" id="2.7.1.205" evidence="9"/>
<evidence type="ECO:0000256" key="2">
    <source>
        <dbReference type="ARBA" id="ARBA00022553"/>
    </source>
</evidence>
<sequence>MKTRIMLICAAGMSTSLLVTKMIKAAQELGEEVEIFALPFSEGEKIISTVDCILLGPQVRYAKPEVEKAIKETGKNIPFDVIEMKDYGMMDGKAVYNFAKKLMNK</sequence>
<dbReference type="EMBL" id="FOIN01000001">
    <property type="protein sequence ID" value="SET03953.1"/>
    <property type="molecule type" value="Genomic_DNA"/>
</dbReference>
<dbReference type="Proteomes" id="UP000490821">
    <property type="component" value="Unassembled WGS sequence"/>
</dbReference>
<dbReference type="InterPro" id="IPR003501">
    <property type="entry name" value="PTS_EIIB_2/3"/>
</dbReference>
<dbReference type="CDD" id="cd05564">
    <property type="entry name" value="PTS_IIB_chitobiose_lichenan"/>
    <property type="match status" value="1"/>
</dbReference>
<keyword evidence="4 9" id="KW-0808">Transferase</keyword>
<reference evidence="9 12" key="3">
    <citation type="journal article" date="2020" name="Microbiome">
        <title>Single-cell genomics of uncultured bacteria reveals dietary fiber responders in the mouse gut microbiota.</title>
        <authorList>
            <person name="Chijiiwa R."/>
            <person name="Hosokawa M."/>
            <person name="Kogawa M."/>
            <person name="Nishikawa Y."/>
            <person name="Ide K."/>
            <person name="Sakanashi C."/>
            <person name="Takahashi K."/>
            <person name="Takeyama H."/>
        </authorList>
    </citation>
    <scope>NUCLEOTIDE SEQUENCE [LARGE SCALE GENOMIC DNA]</scope>
    <source>
        <strain evidence="9">IMSAGC_017</strain>
    </source>
</reference>
<keyword evidence="1" id="KW-0813">Transport</keyword>
<dbReference type="PANTHER" id="PTHR34581">
    <property type="entry name" value="PTS SYSTEM N,N'-DIACETYLCHITOBIOSE-SPECIFIC EIIB COMPONENT"/>
    <property type="match status" value="1"/>
</dbReference>
<protein>
    <submittedName>
        <fullName evidence="9">PTS system oligo-beta-mannoside-specific EIIB component</fullName>
        <ecNumber evidence="9">2.7.1.205</ecNumber>
    </submittedName>
    <submittedName>
        <fullName evidence="10">PTS system, cellobiose-specific IIB component</fullName>
    </submittedName>
</protein>
<evidence type="ECO:0000256" key="3">
    <source>
        <dbReference type="ARBA" id="ARBA00022597"/>
    </source>
</evidence>
<dbReference type="PANTHER" id="PTHR34581:SF2">
    <property type="entry name" value="PTS SYSTEM N,N'-DIACETYLCHITOBIOSE-SPECIFIC EIIB COMPONENT"/>
    <property type="match status" value="1"/>
</dbReference>
<name>A0A1I0BBT9_9FIRM</name>
<evidence type="ECO:0000313" key="12">
    <source>
        <dbReference type="Proteomes" id="UP000490821"/>
    </source>
</evidence>
<keyword evidence="11" id="KW-1185">Reference proteome</keyword>
<dbReference type="GO" id="GO:0009401">
    <property type="term" value="P:phosphoenolpyruvate-dependent sugar phosphotransferase system"/>
    <property type="evidence" value="ECO:0007669"/>
    <property type="project" value="UniProtKB-KW"/>
</dbReference>
<dbReference type="RefSeq" id="WP_092351268.1">
    <property type="nucleotide sequence ID" value="NZ_BLMI01000234.1"/>
</dbReference>
<dbReference type="PROSITE" id="PS51100">
    <property type="entry name" value="PTS_EIIB_TYPE_3"/>
    <property type="match status" value="1"/>
</dbReference>
<dbReference type="AlphaFoldDB" id="A0A1I0BBT9"/>
<proteinExistence type="predicted"/>
<reference evidence="10" key="2">
    <citation type="submission" date="2016-10" db="EMBL/GenBank/DDBJ databases">
        <authorList>
            <person name="de Groot N.N."/>
        </authorList>
    </citation>
    <scope>NUCLEOTIDE SEQUENCE [LARGE SCALE GENOMIC DNA]</scope>
    <source>
        <strain evidence="10">DSM 1551</strain>
    </source>
</reference>
<evidence type="ECO:0000313" key="10">
    <source>
        <dbReference type="EMBL" id="SET03953.1"/>
    </source>
</evidence>
<reference evidence="11" key="1">
    <citation type="submission" date="2016-10" db="EMBL/GenBank/DDBJ databases">
        <authorList>
            <person name="Varghese N."/>
            <person name="Submissions S."/>
        </authorList>
    </citation>
    <scope>NUCLEOTIDE SEQUENCE [LARGE SCALE GENOMIC DNA]</scope>
    <source>
        <strain evidence="11">DSM 1551</strain>
    </source>
</reference>
<dbReference type="GeneID" id="78287089"/>
<dbReference type="InterPro" id="IPR036095">
    <property type="entry name" value="PTS_EIIB-like_sf"/>
</dbReference>
<feature type="domain" description="PTS EIIB type-3" evidence="8">
    <location>
        <begin position="2"/>
        <end position="105"/>
    </location>
</feature>
<keyword evidence="5" id="KW-0598">Phosphotransferase system</keyword>